<feature type="compositionally biased region" description="Basic and acidic residues" evidence="1">
    <location>
        <begin position="1529"/>
        <end position="1538"/>
    </location>
</feature>
<feature type="region of interest" description="Disordered" evidence="1">
    <location>
        <begin position="1456"/>
        <end position="1477"/>
    </location>
</feature>
<feature type="region of interest" description="Disordered" evidence="1">
    <location>
        <begin position="892"/>
        <end position="912"/>
    </location>
</feature>
<feature type="region of interest" description="Disordered" evidence="1">
    <location>
        <begin position="1"/>
        <end position="45"/>
    </location>
</feature>
<keyword evidence="3" id="KW-1185">Reference proteome</keyword>
<feature type="compositionally biased region" description="Acidic residues" evidence="1">
    <location>
        <begin position="937"/>
        <end position="953"/>
    </location>
</feature>
<feature type="region of interest" description="Disordered" evidence="1">
    <location>
        <begin position="980"/>
        <end position="1000"/>
    </location>
</feature>
<dbReference type="InParanoid" id="D8PQ29"/>
<reference evidence="2 3" key="1">
    <citation type="journal article" date="2010" name="Nat. Biotechnol.">
        <title>Genome sequence of the model mushroom Schizophyllum commune.</title>
        <authorList>
            <person name="Ohm R.A."/>
            <person name="de Jong J.F."/>
            <person name="Lugones L.G."/>
            <person name="Aerts A."/>
            <person name="Kothe E."/>
            <person name="Stajich J.E."/>
            <person name="de Vries R.P."/>
            <person name="Record E."/>
            <person name="Levasseur A."/>
            <person name="Baker S.E."/>
            <person name="Bartholomew K.A."/>
            <person name="Coutinho P.M."/>
            <person name="Erdmann S."/>
            <person name="Fowler T.J."/>
            <person name="Gathman A.C."/>
            <person name="Lombard V."/>
            <person name="Henrissat B."/>
            <person name="Knabe N."/>
            <person name="Kuees U."/>
            <person name="Lilly W.W."/>
            <person name="Lindquist E."/>
            <person name="Lucas S."/>
            <person name="Magnuson J.K."/>
            <person name="Piumi F."/>
            <person name="Raudaskoski M."/>
            <person name="Salamov A."/>
            <person name="Schmutz J."/>
            <person name="Schwarze F.W.M.R."/>
            <person name="vanKuyk P.A."/>
            <person name="Horton J.S."/>
            <person name="Grigoriev I.V."/>
            <person name="Woesten H.A.B."/>
        </authorList>
    </citation>
    <scope>NUCLEOTIDE SEQUENCE [LARGE SCALE GENOMIC DNA]</scope>
    <source>
        <strain evidence="3">H4-8 / FGSC 9210</strain>
    </source>
</reference>
<dbReference type="eggNOG" id="ENOG502SX8G">
    <property type="taxonomic scope" value="Eukaryota"/>
</dbReference>
<evidence type="ECO:0000313" key="2">
    <source>
        <dbReference type="EMBL" id="EFJ03042.1"/>
    </source>
</evidence>
<feature type="compositionally biased region" description="Low complexity" evidence="1">
    <location>
        <begin position="1541"/>
        <end position="1553"/>
    </location>
</feature>
<evidence type="ECO:0000313" key="3">
    <source>
        <dbReference type="Proteomes" id="UP000007431"/>
    </source>
</evidence>
<feature type="compositionally biased region" description="Basic and acidic residues" evidence="1">
    <location>
        <begin position="249"/>
        <end position="259"/>
    </location>
</feature>
<feature type="region of interest" description="Disordered" evidence="1">
    <location>
        <begin position="1514"/>
        <end position="1614"/>
    </location>
</feature>
<feature type="compositionally biased region" description="Basic and acidic residues" evidence="1">
    <location>
        <begin position="1574"/>
        <end position="1585"/>
    </location>
</feature>
<feature type="compositionally biased region" description="Polar residues" evidence="1">
    <location>
        <begin position="299"/>
        <end position="312"/>
    </location>
</feature>
<gene>
    <name evidence="2" type="ORF">SCHCODRAFT_254992</name>
</gene>
<protein>
    <submittedName>
        <fullName evidence="2">Uncharacterized protein</fullName>
    </submittedName>
</protein>
<feature type="compositionally biased region" description="Low complexity" evidence="1">
    <location>
        <begin position="1325"/>
        <end position="1361"/>
    </location>
</feature>
<dbReference type="Proteomes" id="UP000007431">
    <property type="component" value="Unassembled WGS sequence"/>
</dbReference>
<feature type="region of interest" description="Disordered" evidence="1">
    <location>
        <begin position="1080"/>
        <end position="1099"/>
    </location>
</feature>
<evidence type="ECO:0000256" key="1">
    <source>
        <dbReference type="SAM" id="MobiDB-lite"/>
    </source>
</evidence>
<organism evidence="3">
    <name type="scientific">Schizophyllum commune (strain H4-8 / FGSC 9210)</name>
    <name type="common">Split gill fungus</name>
    <dbReference type="NCBI Taxonomy" id="578458"/>
    <lineage>
        <taxon>Eukaryota</taxon>
        <taxon>Fungi</taxon>
        <taxon>Dikarya</taxon>
        <taxon>Basidiomycota</taxon>
        <taxon>Agaricomycotina</taxon>
        <taxon>Agaricomycetes</taxon>
        <taxon>Agaricomycetidae</taxon>
        <taxon>Agaricales</taxon>
        <taxon>Schizophyllaceae</taxon>
        <taxon>Schizophyllum</taxon>
    </lineage>
</organism>
<feature type="compositionally biased region" description="Basic and acidic residues" evidence="1">
    <location>
        <begin position="827"/>
        <end position="843"/>
    </location>
</feature>
<feature type="compositionally biased region" description="Basic and acidic residues" evidence="1">
    <location>
        <begin position="927"/>
        <end position="936"/>
    </location>
</feature>
<dbReference type="HOGENOM" id="CLU_243777_0_0_1"/>
<feature type="compositionally biased region" description="Polar residues" evidence="1">
    <location>
        <begin position="260"/>
        <end position="278"/>
    </location>
</feature>
<feature type="compositionally biased region" description="Low complexity" evidence="1">
    <location>
        <begin position="1378"/>
        <end position="1399"/>
    </location>
</feature>
<feature type="region of interest" description="Disordered" evidence="1">
    <location>
        <begin position="927"/>
        <end position="954"/>
    </location>
</feature>
<feature type="compositionally biased region" description="Low complexity" evidence="1">
    <location>
        <begin position="8"/>
        <end position="22"/>
    </location>
</feature>
<feature type="compositionally biased region" description="Acidic residues" evidence="1">
    <location>
        <begin position="892"/>
        <end position="906"/>
    </location>
</feature>
<name>D8PQ29_SCHCM</name>
<dbReference type="VEuPathDB" id="FungiDB:SCHCODRAFT_02622118"/>
<feature type="region of interest" description="Disordered" evidence="1">
    <location>
        <begin position="59"/>
        <end position="78"/>
    </location>
</feature>
<dbReference type="EMBL" id="GL377302">
    <property type="protein sequence ID" value="EFJ03042.1"/>
    <property type="molecule type" value="Genomic_DNA"/>
</dbReference>
<feature type="region of interest" description="Disordered" evidence="1">
    <location>
        <begin position="827"/>
        <end position="849"/>
    </location>
</feature>
<proteinExistence type="predicted"/>
<dbReference type="OMA" id="ASHINPR"/>
<feature type="region of interest" description="Disordered" evidence="1">
    <location>
        <begin position="1295"/>
        <end position="1415"/>
    </location>
</feature>
<feature type="compositionally biased region" description="Acidic residues" evidence="1">
    <location>
        <begin position="985"/>
        <end position="1000"/>
    </location>
</feature>
<feature type="compositionally biased region" description="Pro residues" evidence="1">
    <location>
        <begin position="1311"/>
        <end position="1324"/>
    </location>
</feature>
<feature type="region of interest" description="Disordered" evidence="1">
    <location>
        <begin position="233"/>
        <end position="331"/>
    </location>
</feature>
<sequence>MSRLTANPFQRPPMFQFPQRVPAGTGLQSPPDTEPVPPNLSMSTANASVAVGLDTLRFPEPEPHAYAEPPRPRKGPTLSYYNSGIREARERTVQRSMKSFIVVLPPPSLIDEHGPLGHTLSTGPRHRLRDGILLPLFPTIFGQLSAIAKEFNFPSTAGLCLYLHINENGITMTPRISDDAWPLVWSHAFDASSHGGRLPIAGKVEFDIDFTQARWFRLWVSGSHREQEIPFMMDMPPSTIDGPVSSPPRQHDHSRHESRTTSIGDQHSQAPTQSQAPTLSKRVSHVPRKLSLVERYDFPTSQPQSRTPSRPTLSPARELSPILQEDEPQSALERKVRKWRARTSAVLPSPLGVNDAENAVEEAPEHEEGADEEDEVSELNLEDYAWSISSYGPPDYDQQMSLYGSLRVPSVHIAARAQGSVMLTPTTATSWGALNLPSPALTRSRIDSPDIAMRHLEDCPPTPTTATSWGPPSEWPASPVYQYATYRTPSVDLAQRMMDSRPCTPTTATSWGPDSYPVSPVEGYEYPRSPSIHLAYRGDFSRPVTPMTATSWGAPSEYPPSPAARSYCPSIHLADRGEFSHPVTPMTATSWGAPSWPASPMYQDNQDRIATPDAAQIVFDFDDERGVKRAVRKPLPQDEYPQNLYNIYPAVHARTAVQLQVTVDSPRELAQPSPIKGTPWNQVWPYRKAASVAESVSDYAESEVEDTTSTQATETSIKPLSFPYYDAFAAKPWDHVWPYTQAYPGNLANGIYPPVSQARTVVEPSLEDIVVASEAHEYQEEEDLHSVYDSESSEDFIMTRPNPFAGIRIEVATEVHDDEEALHALYDSEEHSAHDEEDLHSVYDSEEEDEDRYVQRPNPFAGIQIQVATEVHEDPIEAIVENHAEEVIEEHVDEEASGYDSEEDEERFAPRPNPFAGIKIEVATEVHEDQTEVHPEQDEEEALSVYDSEEDEDPFRQRPNPFAGIQIQVATEVHEDPFQDPVEQHEEENEHSEYDSAEEDEEFVVQRPNPFAGITISVATEVHEDPVPQAAPKHVEERGATPMSFPHYDAFKAAPWQQVWPYTLAYPDNLSNGIYPPASTEAEAAPEIPDEEEDERELPPPRGIMISVATESQIVSEVEEPEEEPSSPMSFASYDVRRGESWDDELPSYSQIGETVQIPTIQITPESDYDHEEEPPTPMSFSEVEAFPDTPWRQVWPYTRASEIGSPAGQSQARSYPFICIFIVLGDTQPITACKARRSHADLHNLVMREQSAMSNKARTIPVVTSAGYYPNLSLYAPVYPHFDLYPAPAAHMPARARPMSRRVRISTSPIGPPPMGPLPPAPSSRPSSVASSRTNSVSSLSQSPISRSSISRSNSPRFSRTASPIEMRTSPIEARASSPLTIHSSSPSTSSNAKTSSPLKQRSLSPPKPARHRLTHSELHAMVMLEMRMAEMTRDAPSLPRDAAKLTSGSARLSMLRSGAGPSLPANPRPLSRAVSDRRSEYIGRVDGLRSRFAERENVNNLSANRMSLAEGTMSRGHVARASSMRETSFRKSDSEGKLSAAPALRSSSSISRRMEMLQEAASKPARASVIMEEDKGFPRRRQSEVPTLRDLSRFPMPPAPPMPSGQRPFGSF</sequence>
<accession>D8PQ29</accession>